<dbReference type="CDD" id="cd09218">
    <property type="entry name" value="TLP-PA"/>
    <property type="match status" value="1"/>
</dbReference>
<sequence>SPVAILHRLATLRTYVINTPSIQPWLLAPSSTTASTEFSKHTTTVSWVSSCKHASTLNSTSEMAAAAVRSWCRRAFAALAVLLQLRGARSATFTIANGCGYTVWPGLLSSAGSAPLPTTGFALAPGESRAVPAPSGWSGRLWGRTLCAAATGRFSCATGDCGSGDVQCNGGGAATPATLAEFTLDGSGGLDFYDVSLVDGYNLPMVVAPSTSTGGKCAATGCAAELNAACPAGLRVEAAADGGPVACRSACDAFGDAQYCCSGAYGNPNTCRPSTYSQFFKTACPRAYSYAYDDATSTFTCAAGSTDYTVTFCPALPTSVKSTGQNPQAAGLPQQLNNGTTMVFFGGNTQTSSAAAASANLLFAVTITAAAAVALALSGSALV</sequence>
<feature type="non-terminal residue" evidence="1">
    <location>
        <position position="383"/>
    </location>
</feature>
<evidence type="ECO:0000313" key="2">
    <source>
        <dbReference type="Proteomes" id="UP000000768"/>
    </source>
</evidence>
<gene>
    <name evidence="1" type="ORF">SORBI_3001G267600</name>
</gene>
<dbReference type="OMA" id="FGDAQYC"/>
<reference evidence="1 2" key="1">
    <citation type="journal article" date="2009" name="Nature">
        <title>The Sorghum bicolor genome and the diversification of grasses.</title>
        <authorList>
            <person name="Paterson A.H."/>
            <person name="Bowers J.E."/>
            <person name="Bruggmann R."/>
            <person name="Dubchak I."/>
            <person name="Grimwood J."/>
            <person name="Gundlach H."/>
            <person name="Haberer G."/>
            <person name="Hellsten U."/>
            <person name="Mitros T."/>
            <person name="Poliakov A."/>
            <person name="Schmutz J."/>
            <person name="Spannagl M."/>
            <person name="Tang H."/>
            <person name="Wang X."/>
            <person name="Wicker T."/>
            <person name="Bharti A.K."/>
            <person name="Chapman J."/>
            <person name="Feltus F.A."/>
            <person name="Gowik U."/>
            <person name="Grigoriev I.V."/>
            <person name="Lyons E."/>
            <person name="Maher C.A."/>
            <person name="Martis M."/>
            <person name="Narechania A."/>
            <person name="Otillar R.P."/>
            <person name="Penning B.W."/>
            <person name="Salamov A.A."/>
            <person name="Wang Y."/>
            <person name="Zhang L."/>
            <person name="Carpita N.C."/>
            <person name="Freeling M."/>
            <person name="Gingle A.R."/>
            <person name="Hash C.T."/>
            <person name="Keller B."/>
            <person name="Klein P."/>
            <person name="Kresovich S."/>
            <person name="McCann M.C."/>
            <person name="Ming R."/>
            <person name="Peterson D.G."/>
            <person name="Mehboob-ur-Rahman"/>
            <person name="Ware D."/>
            <person name="Westhoff P."/>
            <person name="Mayer K.F."/>
            <person name="Messing J."/>
            <person name="Rokhsar D.S."/>
        </authorList>
    </citation>
    <scope>NUCLEOTIDE SEQUENCE [LARGE SCALE GENOMIC DNA]</scope>
    <source>
        <strain evidence="2">cv. BTx623</strain>
    </source>
</reference>
<dbReference type="EMBL" id="CM000760">
    <property type="protein sequence ID" value="OQU91969.1"/>
    <property type="molecule type" value="Genomic_DNA"/>
</dbReference>
<dbReference type="InterPro" id="IPR017949">
    <property type="entry name" value="Thaumatin_CS"/>
</dbReference>
<dbReference type="AlphaFoldDB" id="A0A1Z5S810"/>
<dbReference type="eggNOG" id="ENOG502QUID">
    <property type="taxonomic scope" value="Eukaryota"/>
</dbReference>
<dbReference type="SUPFAM" id="SSF49870">
    <property type="entry name" value="Osmotin, thaumatin-like protein"/>
    <property type="match status" value="1"/>
</dbReference>
<dbReference type="PROSITE" id="PS51367">
    <property type="entry name" value="THAUMATIN_2"/>
    <property type="match status" value="1"/>
</dbReference>
<organism evidence="1 2">
    <name type="scientific">Sorghum bicolor</name>
    <name type="common">Sorghum</name>
    <name type="synonym">Sorghum vulgare</name>
    <dbReference type="NCBI Taxonomy" id="4558"/>
    <lineage>
        <taxon>Eukaryota</taxon>
        <taxon>Viridiplantae</taxon>
        <taxon>Streptophyta</taxon>
        <taxon>Embryophyta</taxon>
        <taxon>Tracheophyta</taxon>
        <taxon>Spermatophyta</taxon>
        <taxon>Magnoliopsida</taxon>
        <taxon>Liliopsida</taxon>
        <taxon>Poales</taxon>
        <taxon>Poaceae</taxon>
        <taxon>PACMAD clade</taxon>
        <taxon>Panicoideae</taxon>
        <taxon>Andropogonodae</taxon>
        <taxon>Andropogoneae</taxon>
        <taxon>Sorghinae</taxon>
        <taxon>Sorghum</taxon>
    </lineage>
</organism>
<dbReference type="InterPro" id="IPR037176">
    <property type="entry name" value="Osmotin/thaumatin-like_sf"/>
</dbReference>
<dbReference type="PRINTS" id="PR00347">
    <property type="entry name" value="THAUMATIN"/>
</dbReference>
<evidence type="ECO:0000313" key="1">
    <source>
        <dbReference type="EMBL" id="OQU91969.1"/>
    </source>
</evidence>
<dbReference type="Proteomes" id="UP000000768">
    <property type="component" value="Chromosome 1"/>
</dbReference>
<dbReference type="SMART" id="SM00205">
    <property type="entry name" value="THN"/>
    <property type="match status" value="1"/>
</dbReference>
<dbReference type="FunFam" id="2.60.110.10:FF:000001">
    <property type="entry name" value="THAUMATIN-LIKE PROTEIN 1"/>
    <property type="match status" value="1"/>
</dbReference>
<keyword evidence="2" id="KW-1185">Reference proteome</keyword>
<evidence type="ECO:0008006" key="3">
    <source>
        <dbReference type="Google" id="ProtNLM"/>
    </source>
</evidence>
<dbReference type="Gene3D" id="2.60.110.10">
    <property type="entry name" value="Thaumatin"/>
    <property type="match status" value="1"/>
</dbReference>
<dbReference type="Pfam" id="PF00314">
    <property type="entry name" value="Thaumatin"/>
    <property type="match status" value="1"/>
</dbReference>
<protein>
    <recommendedName>
        <fullName evidence="3">Thaumatin-like protein 1</fullName>
    </recommendedName>
</protein>
<proteinExistence type="predicted"/>
<dbReference type="PANTHER" id="PTHR31048">
    <property type="entry name" value="OS03G0233200 PROTEIN"/>
    <property type="match status" value="1"/>
</dbReference>
<name>A0A1Z5S810_SORBI</name>
<reference evidence="2" key="2">
    <citation type="journal article" date="2018" name="Plant J.">
        <title>The Sorghum bicolor reference genome: improved assembly, gene annotations, a transcriptome atlas, and signatures of genome organization.</title>
        <authorList>
            <person name="McCormick R.F."/>
            <person name="Truong S.K."/>
            <person name="Sreedasyam A."/>
            <person name="Jenkins J."/>
            <person name="Shu S."/>
            <person name="Sims D."/>
            <person name="Kennedy M."/>
            <person name="Amirebrahimi M."/>
            <person name="Weers B.D."/>
            <person name="McKinley B."/>
            <person name="Mattison A."/>
            <person name="Morishige D.T."/>
            <person name="Grimwood J."/>
            <person name="Schmutz J."/>
            <person name="Mullet J.E."/>
        </authorList>
    </citation>
    <scope>NUCLEOTIDE SEQUENCE [LARGE SCALE GENOMIC DNA]</scope>
    <source>
        <strain evidence="2">cv. BTx623</strain>
    </source>
</reference>
<accession>A0A1Z5S810</accession>
<dbReference type="InParanoid" id="A0A1Z5S810"/>
<dbReference type="Gramene" id="OQU91969">
    <property type="protein sequence ID" value="OQU91969"/>
    <property type="gene ID" value="SORBI_3001G267600"/>
</dbReference>
<dbReference type="InterPro" id="IPR001938">
    <property type="entry name" value="Thaumatin"/>
</dbReference>
<dbReference type="PROSITE" id="PS00316">
    <property type="entry name" value="THAUMATIN_1"/>
    <property type="match status" value="1"/>
</dbReference>
<dbReference type="GO" id="GO:0006952">
    <property type="term" value="P:defense response"/>
    <property type="evidence" value="ECO:0000318"/>
    <property type="project" value="GO_Central"/>
</dbReference>